<name>A0A8I2YU80_9AGAM</name>
<dbReference type="OrthoDB" id="2679164at2759"/>
<gene>
    <name evidence="1" type="ORF">JVT61DRAFT_14592</name>
</gene>
<organism evidence="1 2">
    <name type="scientific">Boletus reticuloceps</name>
    <dbReference type="NCBI Taxonomy" id="495285"/>
    <lineage>
        <taxon>Eukaryota</taxon>
        <taxon>Fungi</taxon>
        <taxon>Dikarya</taxon>
        <taxon>Basidiomycota</taxon>
        <taxon>Agaricomycotina</taxon>
        <taxon>Agaricomycetes</taxon>
        <taxon>Agaricomycetidae</taxon>
        <taxon>Boletales</taxon>
        <taxon>Boletineae</taxon>
        <taxon>Boletaceae</taxon>
        <taxon>Boletoideae</taxon>
        <taxon>Boletus</taxon>
    </lineage>
</organism>
<comment type="caution">
    <text evidence="1">The sequence shown here is derived from an EMBL/GenBank/DDBJ whole genome shotgun (WGS) entry which is preliminary data.</text>
</comment>
<dbReference type="AlphaFoldDB" id="A0A8I2YU80"/>
<proteinExistence type="predicted"/>
<dbReference type="Proteomes" id="UP000683000">
    <property type="component" value="Unassembled WGS sequence"/>
</dbReference>
<keyword evidence="2" id="KW-1185">Reference proteome</keyword>
<evidence type="ECO:0000313" key="2">
    <source>
        <dbReference type="Proteomes" id="UP000683000"/>
    </source>
</evidence>
<dbReference type="EMBL" id="JAGFBS010000008">
    <property type="protein sequence ID" value="KAG6377817.1"/>
    <property type="molecule type" value="Genomic_DNA"/>
</dbReference>
<sequence length="138" mass="16298">MHIDFWSALENHKWRNSQNNHHQRALLTYQGQQHRKWHICITSPRVFDLSVLNEDVLRNTLEDLLMQNKADHMDVIHSTHSDKTPPFFSISHCLRLSCNANMTTFVLNNQNPLWPITRMAPVLDILSPRTFHCYPSNR</sequence>
<reference evidence="1" key="1">
    <citation type="submission" date="2021-03" db="EMBL/GenBank/DDBJ databases">
        <title>Evolutionary innovations through gain and loss of genes in the ectomycorrhizal Boletales.</title>
        <authorList>
            <person name="Wu G."/>
            <person name="Miyauchi S."/>
            <person name="Morin E."/>
            <person name="Yang Z.-L."/>
            <person name="Xu J."/>
            <person name="Martin F.M."/>
        </authorList>
    </citation>
    <scope>NUCLEOTIDE SEQUENCE</scope>
    <source>
        <strain evidence="1">BR01</strain>
    </source>
</reference>
<protein>
    <submittedName>
        <fullName evidence="1">Uncharacterized protein</fullName>
    </submittedName>
</protein>
<accession>A0A8I2YU80</accession>
<evidence type="ECO:0000313" key="1">
    <source>
        <dbReference type="EMBL" id="KAG6377817.1"/>
    </source>
</evidence>